<evidence type="ECO:0000313" key="10">
    <source>
        <dbReference type="Proteomes" id="UP000570361"/>
    </source>
</evidence>
<dbReference type="InterPro" id="IPR050189">
    <property type="entry name" value="MFS_Efflux_Transporters"/>
</dbReference>
<dbReference type="RefSeq" id="WP_221401217.1">
    <property type="nucleotide sequence ID" value="NZ_JACHXK010000002.1"/>
</dbReference>
<feature type="transmembrane region" description="Helical" evidence="7">
    <location>
        <begin position="87"/>
        <end position="111"/>
    </location>
</feature>
<feature type="transmembrane region" description="Helical" evidence="7">
    <location>
        <begin position="22"/>
        <end position="43"/>
    </location>
</feature>
<feature type="transmembrane region" description="Helical" evidence="7">
    <location>
        <begin position="347"/>
        <end position="367"/>
    </location>
</feature>
<organism evidence="9 10">
    <name type="scientific">Paenibacillus phyllosphaerae</name>
    <dbReference type="NCBI Taxonomy" id="274593"/>
    <lineage>
        <taxon>Bacteria</taxon>
        <taxon>Bacillati</taxon>
        <taxon>Bacillota</taxon>
        <taxon>Bacilli</taxon>
        <taxon>Bacillales</taxon>
        <taxon>Paenibacillaceae</taxon>
        <taxon>Paenibacillus</taxon>
    </lineage>
</organism>
<dbReference type="Pfam" id="PF07690">
    <property type="entry name" value="MFS_1"/>
    <property type="match status" value="1"/>
</dbReference>
<dbReference type="InterPro" id="IPR011701">
    <property type="entry name" value="MFS"/>
</dbReference>
<evidence type="ECO:0000256" key="5">
    <source>
        <dbReference type="ARBA" id="ARBA00022989"/>
    </source>
</evidence>
<accession>A0A7W5AVJ8</accession>
<evidence type="ECO:0000313" key="9">
    <source>
        <dbReference type="EMBL" id="MBB3109478.1"/>
    </source>
</evidence>
<name>A0A7W5AVJ8_9BACL</name>
<feature type="transmembrane region" description="Helical" evidence="7">
    <location>
        <begin position="175"/>
        <end position="194"/>
    </location>
</feature>
<evidence type="ECO:0000256" key="6">
    <source>
        <dbReference type="ARBA" id="ARBA00023136"/>
    </source>
</evidence>
<dbReference type="PROSITE" id="PS50850">
    <property type="entry name" value="MFS"/>
    <property type="match status" value="1"/>
</dbReference>
<keyword evidence="3" id="KW-1003">Cell membrane</keyword>
<keyword evidence="10" id="KW-1185">Reference proteome</keyword>
<feature type="transmembrane region" description="Helical" evidence="7">
    <location>
        <begin position="117"/>
        <end position="137"/>
    </location>
</feature>
<comment type="subcellular location">
    <subcellularLocation>
        <location evidence="1">Cell membrane</location>
        <topology evidence="1">Multi-pass membrane protein</topology>
    </subcellularLocation>
</comment>
<dbReference type="Proteomes" id="UP000570361">
    <property type="component" value="Unassembled WGS sequence"/>
</dbReference>
<feature type="transmembrane region" description="Helical" evidence="7">
    <location>
        <begin position="285"/>
        <end position="304"/>
    </location>
</feature>
<dbReference type="EMBL" id="JACHXK010000002">
    <property type="protein sequence ID" value="MBB3109478.1"/>
    <property type="molecule type" value="Genomic_DNA"/>
</dbReference>
<keyword evidence="6 7" id="KW-0472">Membrane</keyword>
<feature type="domain" description="Major facilitator superfamily (MFS) profile" evidence="8">
    <location>
        <begin position="21"/>
        <end position="399"/>
    </location>
</feature>
<protein>
    <submittedName>
        <fullName evidence="9">MFS family permease</fullName>
    </submittedName>
</protein>
<dbReference type="InterPro" id="IPR020846">
    <property type="entry name" value="MFS_dom"/>
</dbReference>
<evidence type="ECO:0000256" key="4">
    <source>
        <dbReference type="ARBA" id="ARBA00022692"/>
    </source>
</evidence>
<dbReference type="AlphaFoldDB" id="A0A7W5AVJ8"/>
<evidence type="ECO:0000256" key="7">
    <source>
        <dbReference type="SAM" id="Phobius"/>
    </source>
</evidence>
<proteinExistence type="predicted"/>
<evidence type="ECO:0000256" key="1">
    <source>
        <dbReference type="ARBA" id="ARBA00004651"/>
    </source>
</evidence>
<feature type="transmembrane region" description="Helical" evidence="7">
    <location>
        <begin position="149"/>
        <end position="169"/>
    </location>
</feature>
<feature type="transmembrane region" description="Helical" evidence="7">
    <location>
        <begin position="55"/>
        <end position="75"/>
    </location>
</feature>
<keyword evidence="4 7" id="KW-0812">Transmembrane</keyword>
<dbReference type="SUPFAM" id="SSF103473">
    <property type="entry name" value="MFS general substrate transporter"/>
    <property type="match status" value="1"/>
</dbReference>
<evidence type="ECO:0000256" key="3">
    <source>
        <dbReference type="ARBA" id="ARBA00022475"/>
    </source>
</evidence>
<evidence type="ECO:0000259" key="8">
    <source>
        <dbReference type="PROSITE" id="PS50850"/>
    </source>
</evidence>
<keyword evidence="5 7" id="KW-1133">Transmembrane helix</keyword>
<dbReference type="GO" id="GO:0005886">
    <property type="term" value="C:plasma membrane"/>
    <property type="evidence" value="ECO:0007669"/>
    <property type="project" value="UniProtKB-SubCell"/>
</dbReference>
<feature type="transmembrane region" description="Helical" evidence="7">
    <location>
        <begin position="256"/>
        <end position="273"/>
    </location>
</feature>
<evidence type="ECO:0000256" key="2">
    <source>
        <dbReference type="ARBA" id="ARBA00022448"/>
    </source>
</evidence>
<comment type="caution">
    <text evidence="9">The sequence shown here is derived from an EMBL/GenBank/DDBJ whole genome shotgun (WGS) entry which is preliminary data.</text>
</comment>
<dbReference type="Gene3D" id="1.20.1250.20">
    <property type="entry name" value="MFS general substrate transporter like domains"/>
    <property type="match status" value="2"/>
</dbReference>
<feature type="transmembrane region" description="Helical" evidence="7">
    <location>
        <begin position="316"/>
        <end position="335"/>
    </location>
</feature>
<dbReference type="PANTHER" id="PTHR43124:SF3">
    <property type="entry name" value="CHLORAMPHENICOL EFFLUX PUMP RV0191"/>
    <property type="match status" value="1"/>
</dbReference>
<reference evidence="9 10" key="1">
    <citation type="submission" date="2020-08" db="EMBL/GenBank/DDBJ databases">
        <title>Genomic Encyclopedia of Type Strains, Phase III (KMG-III): the genomes of soil and plant-associated and newly described type strains.</title>
        <authorList>
            <person name="Whitman W."/>
        </authorList>
    </citation>
    <scope>NUCLEOTIDE SEQUENCE [LARGE SCALE GENOMIC DNA]</scope>
    <source>
        <strain evidence="9 10">CECT 5862</strain>
    </source>
</reference>
<keyword evidence="2" id="KW-0813">Transport</keyword>
<feature type="transmembrane region" description="Helical" evidence="7">
    <location>
        <begin position="373"/>
        <end position="394"/>
    </location>
</feature>
<gene>
    <name evidence="9" type="ORF">FHS18_001530</name>
</gene>
<dbReference type="GO" id="GO:0022857">
    <property type="term" value="F:transmembrane transporter activity"/>
    <property type="evidence" value="ECO:0007669"/>
    <property type="project" value="InterPro"/>
</dbReference>
<sequence length="415" mass="44437">MQSPVPIDTADRPFITATRFDHLIFIIVTLLYWSTLYIYVPILTPFMSDSGYSETMIGIVLGSYGLTQLLIRFPLGILSDKLHRRKPFLMLGLLSGALSCLLFMIPGSWIWPLAGRIVSGVCASAWVAFTVLYAAYFANSDSSRAMSNISFMTAGGQLAGMTLSSWLAGALSWNAAFATGIAFGVAGLLLALLVKEPSGGIVRAPISFSLLADVVKTRSLLQVSILSILAHSVLFITMFGFTPLHATALGATSGQLIWIVIAFMVPHAAVSLLTGRYLAPRFGSWNVIITGFALSAIFTIAIPFSETLGMLALTQALNGLAQGLHFPLLLALAIAPFEPARRATAMGFYQAAYSAGMFAGPFLAGFMNDSYGLASGFWLGGTIAALSVALSLWWKYAESVKLRIATGQEEQSRSI</sequence>
<feature type="transmembrane region" description="Helical" evidence="7">
    <location>
        <begin position="220"/>
        <end position="244"/>
    </location>
</feature>
<dbReference type="InterPro" id="IPR036259">
    <property type="entry name" value="MFS_trans_sf"/>
</dbReference>
<dbReference type="PANTHER" id="PTHR43124">
    <property type="entry name" value="PURINE EFFLUX PUMP PBUE"/>
    <property type="match status" value="1"/>
</dbReference>